<feature type="compositionally biased region" description="Basic and acidic residues" evidence="1">
    <location>
        <begin position="125"/>
        <end position="139"/>
    </location>
</feature>
<dbReference type="InterPro" id="IPR038100">
    <property type="entry name" value="NLV2_N_sf"/>
</dbReference>
<reference evidence="3" key="1">
    <citation type="journal article" date="2020" name="Cell">
        <title>Large-Scale Comparative Analyses of Tick Genomes Elucidate Their Genetic Diversity and Vector Capacities.</title>
        <authorList>
            <consortium name="Tick Genome and Microbiome Consortium (TIGMIC)"/>
            <person name="Jia N."/>
            <person name="Wang J."/>
            <person name="Shi W."/>
            <person name="Du L."/>
            <person name="Sun Y."/>
            <person name="Zhan W."/>
            <person name="Jiang J.F."/>
            <person name="Wang Q."/>
            <person name="Zhang B."/>
            <person name="Ji P."/>
            <person name="Bell-Sakyi L."/>
            <person name="Cui X.M."/>
            <person name="Yuan T.T."/>
            <person name="Jiang B.G."/>
            <person name="Yang W.F."/>
            <person name="Lam T.T."/>
            <person name="Chang Q.C."/>
            <person name="Ding S.J."/>
            <person name="Wang X.J."/>
            <person name="Zhu J.G."/>
            <person name="Ruan X.D."/>
            <person name="Zhao L."/>
            <person name="Wei J.T."/>
            <person name="Ye R.Z."/>
            <person name="Que T.C."/>
            <person name="Du C.H."/>
            <person name="Zhou Y.H."/>
            <person name="Cheng J.X."/>
            <person name="Dai P.F."/>
            <person name="Guo W.B."/>
            <person name="Han X.H."/>
            <person name="Huang E.J."/>
            <person name="Li L.F."/>
            <person name="Wei W."/>
            <person name="Gao Y.C."/>
            <person name="Liu J.Z."/>
            <person name="Shao H.Z."/>
            <person name="Wang X."/>
            <person name="Wang C.C."/>
            <person name="Yang T.C."/>
            <person name="Huo Q.B."/>
            <person name="Li W."/>
            <person name="Chen H.Y."/>
            <person name="Chen S.E."/>
            <person name="Zhou L.G."/>
            <person name="Ni X.B."/>
            <person name="Tian J.H."/>
            <person name="Sheng Y."/>
            <person name="Liu T."/>
            <person name="Pan Y.S."/>
            <person name="Xia L.Y."/>
            <person name="Li J."/>
            <person name="Zhao F."/>
            <person name="Cao W.C."/>
        </authorList>
    </citation>
    <scope>NUCLEOTIDE SEQUENCE</scope>
    <source>
        <strain evidence="3">Rmic-2018</strain>
    </source>
</reference>
<sequence length="139" mass="15793">MSEPPQKRKRHSFGGDQRLLPRVRQVLSENDDLHAESIVARLQRRHPEYRRKKRKALLYSVTNALEVIIQEDPQPGTDTVGQEDLDGSSVTDEDVVPYPDRNTMNKSISDLYKTPDSKPAVPNDKGSEKARKDSQEAQV</sequence>
<feature type="region of interest" description="Disordered" evidence="1">
    <location>
        <begin position="69"/>
        <end position="139"/>
    </location>
</feature>
<dbReference type="Pfam" id="PF16725">
    <property type="entry name" value="Nucleolin_bd"/>
    <property type="match status" value="1"/>
</dbReference>
<feature type="compositionally biased region" description="Acidic residues" evidence="1">
    <location>
        <begin position="81"/>
        <end position="95"/>
    </location>
</feature>
<comment type="caution">
    <text evidence="3">The sequence shown here is derived from an EMBL/GenBank/DDBJ whole genome shotgun (WGS) entry which is preliminary data.</text>
</comment>
<dbReference type="Gene3D" id="1.10.10.2010">
    <property type="match status" value="1"/>
</dbReference>
<evidence type="ECO:0000313" key="3">
    <source>
        <dbReference type="EMBL" id="KAH8029123.1"/>
    </source>
</evidence>
<keyword evidence="4" id="KW-1185">Reference proteome</keyword>
<evidence type="ECO:0000256" key="1">
    <source>
        <dbReference type="SAM" id="MobiDB-lite"/>
    </source>
</evidence>
<feature type="region of interest" description="Disordered" evidence="1">
    <location>
        <begin position="1"/>
        <end position="20"/>
    </location>
</feature>
<feature type="domain" description="NVL2 nucleolin binding" evidence="2">
    <location>
        <begin position="8"/>
        <end position="71"/>
    </location>
</feature>
<accession>A0A9J6E3M7</accession>
<name>A0A9J6E3M7_RHIMP</name>
<evidence type="ECO:0000259" key="2">
    <source>
        <dbReference type="Pfam" id="PF16725"/>
    </source>
</evidence>
<dbReference type="InterPro" id="IPR031996">
    <property type="entry name" value="NVL2_nucleolin-bd"/>
</dbReference>
<gene>
    <name evidence="3" type="ORF">HPB51_022707</name>
</gene>
<proteinExistence type="predicted"/>
<organism evidence="3 4">
    <name type="scientific">Rhipicephalus microplus</name>
    <name type="common">Cattle tick</name>
    <name type="synonym">Boophilus microplus</name>
    <dbReference type="NCBI Taxonomy" id="6941"/>
    <lineage>
        <taxon>Eukaryota</taxon>
        <taxon>Metazoa</taxon>
        <taxon>Ecdysozoa</taxon>
        <taxon>Arthropoda</taxon>
        <taxon>Chelicerata</taxon>
        <taxon>Arachnida</taxon>
        <taxon>Acari</taxon>
        <taxon>Parasitiformes</taxon>
        <taxon>Ixodida</taxon>
        <taxon>Ixodoidea</taxon>
        <taxon>Ixodidae</taxon>
        <taxon>Rhipicephalinae</taxon>
        <taxon>Rhipicephalus</taxon>
        <taxon>Boophilus</taxon>
    </lineage>
</organism>
<reference evidence="3" key="2">
    <citation type="submission" date="2021-09" db="EMBL/GenBank/DDBJ databases">
        <authorList>
            <person name="Jia N."/>
            <person name="Wang J."/>
            <person name="Shi W."/>
            <person name="Du L."/>
            <person name="Sun Y."/>
            <person name="Zhan W."/>
            <person name="Jiang J."/>
            <person name="Wang Q."/>
            <person name="Zhang B."/>
            <person name="Ji P."/>
            <person name="Sakyi L.B."/>
            <person name="Cui X."/>
            <person name="Yuan T."/>
            <person name="Jiang B."/>
            <person name="Yang W."/>
            <person name="Lam T.T.-Y."/>
            <person name="Chang Q."/>
            <person name="Ding S."/>
            <person name="Wang X."/>
            <person name="Zhu J."/>
            <person name="Ruan X."/>
            <person name="Zhao L."/>
            <person name="Wei J."/>
            <person name="Que T."/>
            <person name="Du C."/>
            <person name="Cheng J."/>
            <person name="Dai P."/>
            <person name="Han X."/>
            <person name="Huang E."/>
            <person name="Gao Y."/>
            <person name="Liu J."/>
            <person name="Shao H."/>
            <person name="Ye R."/>
            <person name="Li L."/>
            <person name="Wei W."/>
            <person name="Wang X."/>
            <person name="Wang C."/>
            <person name="Huo Q."/>
            <person name="Li W."/>
            <person name="Guo W."/>
            <person name="Chen H."/>
            <person name="Chen S."/>
            <person name="Zhou L."/>
            <person name="Zhou L."/>
            <person name="Ni X."/>
            <person name="Tian J."/>
            <person name="Zhou Y."/>
            <person name="Sheng Y."/>
            <person name="Liu T."/>
            <person name="Pan Y."/>
            <person name="Xia L."/>
            <person name="Li J."/>
            <person name="Zhao F."/>
            <person name="Cao W."/>
        </authorList>
    </citation>
    <scope>NUCLEOTIDE SEQUENCE</scope>
    <source>
        <strain evidence="3">Rmic-2018</strain>
        <tissue evidence="3">Larvae</tissue>
    </source>
</reference>
<dbReference type="AlphaFoldDB" id="A0A9J6E3M7"/>
<dbReference type="Proteomes" id="UP000821866">
    <property type="component" value="Chromosome 4"/>
</dbReference>
<protein>
    <recommendedName>
        <fullName evidence="2">NVL2 nucleolin binding domain-containing protein</fullName>
    </recommendedName>
</protein>
<dbReference type="VEuPathDB" id="VectorBase:LOC119167040"/>
<dbReference type="EMBL" id="JABSTU010000006">
    <property type="protein sequence ID" value="KAH8029123.1"/>
    <property type="molecule type" value="Genomic_DNA"/>
</dbReference>
<evidence type="ECO:0000313" key="4">
    <source>
        <dbReference type="Proteomes" id="UP000821866"/>
    </source>
</evidence>